<organism evidence="2 3">
    <name type="scientific">Glycomyces rutgersensis</name>
    <dbReference type="NCBI Taxonomy" id="58115"/>
    <lineage>
        <taxon>Bacteria</taxon>
        <taxon>Bacillati</taxon>
        <taxon>Actinomycetota</taxon>
        <taxon>Actinomycetes</taxon>
        <taxon>Glycomycetales</taxon>
        <taxon>Glycomycetaceae</taxon>
        <taxon>Glycomyces</taxon>
    </lineage>
</organism>
<gene>
    <name evidence="2" type="ORF">GCM10010403_47130</name>
</gene>
<feature type="transmembrane region" description="Helical" evidence="1">
    <location>
        <begin position="105"/>
        <end position="125"/>
    </location>
</feature>
<feature type="transmembrane region" description="Helical" evidence="1">
    <location>
        <begin position="30"/>
        <end position="55"/>
    </location>
</feature>
<dbReference type="EMBL" id="BAAASX010000009">
    <property type="protein sequence ID" value="GAA2347827.1"/>
    <property type="molecule type" value="Genomic_DNA"/>
</dbReference>
<keyword evidence="1" id="KW-0472">Membrane</keyword>
<sequence>MDPTPLIPDSAPIPVPSKRSAPGAVIAAQVLMWLHFAAIPCLLGAFAMVILLRMADVESGPVQGDEAAAMLLFSLGVLLIPAAVLTFVGILAVKLLRGRRWARTATLVFNGVWITLGLIALFSSAYMPSAFIQPLLTIGFEGSIAICLCAPSAKAWFANPRDELET</sequence>
<evidence type="ECO:0000313" key="2">
    <source>
        <dbReference type="EMBL" id="GAA2347827.1"/>
    </source>
</evidence>
<evidence type="ECO:0000313" key="3">
    <source>
        <dbReference type="Proteomes" id="UP001501584"/>
    </source>
</evidence>
<proteinExistence type="predicted"/>
<accession>A0ABN3GB38</accession>
<comment type="caution">
    <text evidence="2">The sequence shown here is derived from an EMBL/GenBank/DDBJ whole genome shotgun (WGS) entry which is preliminary data.</text>
</comment>
<dbReference type="Proteomes" id="UP001501584">
    <property type="component" value="Unassembled WGS sequence"/>
</dbReference>
<name>A0ABN3GB38_9ACTN</name>
<keyword evidence="1" id="KW-1133">Transmembrane helix</keyword>
<protein>
    <recommendedName>
        <fullName evidence="4">DUF2569 domain-containing protein</fullName>
    </recommendedName>
</protein>
<feature type="transmembrane region" description="Helical" evidence="1">
    <location>
        <begin position="67"/>
        <end position="93"/>
    </location>
</feature>
<keyword evidence="3" id="KW-1185">Reference proteome</keyword>
<reference evidence="2 3" key="1">
    <citation type="journal article" date="2019" name="Int. J. Syst. Evol. Microbiol.">
        <title>The Global Catalogue of Microorganisms (GCM) 10K type strain sequencing project: providing services to taxonomists for standard genome sequencing and annotation.</title>
        <authorList>
            <consortium name="The Broad Institute Genomics Platform"/>
            <consortium name="The Broad Institute Genome Sequencing Center for Infectious Disease"/>
            <person name="Wu L."/>
            <person name="Ma J."/>
        </authorList>
    </citation>
    <scope>NUCLEOTIDE SEQUENCE [LARGE SCALE GENOMIC DNA]</scope>
    <source>
        <strain evidence="2 3">JCM 6238</strain>
    </source>
</reference>
<evidence type="ECO:0008006" key="4">
    <source>
        <dbReference type="Google" id="ProtNLM"/>
    </source>
</evidence>
<evidence type="ECO:0000256" key="1">
    <source>
        <dbReference type="SAM" id="Phobius"/>
    </source>
</evidence>
<keyword evidence="1" id="KW-0812">Transmembrane</keyword>
<feature type="transmembrane region" description="Helical" evidence="1">
    <location>
        <begin position="131"/>
        <end position="151"/>
    </location>
</feature>